<dbReference type="PROSITE" id="PS50835">
    <property type="entry name" value="IG_LIKE"/>
    <property type="match status" value="2"/>
</dbReference>
<keyword evidence="2" id="KW-1015">Disulfide bond</keyword>
<dbReference type="Gene3D" id="2.60.40.10">
    <property type="entry name" value="Immunoglobulins"/>
    <property type="match status" value="4"/>
</dbReference>
<comment type="caution">
    <text evidence="6">The sequence shown here is derived from an EMBL/GenBank/DDBJ whole genome shotgun (WGS) entry which is preliminary data.</text>
</comment>
<dbReference type="InterPro" id="IPR036179">
    <property type="entry name" value="Ig-like_dom_sf"/>
</dbReference>
<accession>A0ABQ0EF32</accession>
<dbReference type="Pfam" id="PF13895">
    <property type="entry name" value="Ig_2"/>
    <property type="match status" value="2"/>
</dbReference>
<evidence type="ECO:0000256" key="1">
    <source>
        <dbReference type="ARBA" id="ARBA00022729"/>
    </source>
</evidence>
<feature type="compositionally biased region" description="Low complexity" evidence="4">
    <location>
        <begin position="738"/>
        <end position="756"/>
    </location>
</feature>
<proteinExistence type="predicted"/>
<dbReference type="SUPFAM" id="SSF48726">
    <property type="entry name" value="Immunoglobulin"/>
    <property type="match status" value="3"/>
</dbReference>
<feature type="domain" description="Ig-like" evidence="5">
    <location>
        <begin position="114"/>
        <end position="205"/>
    </location>
</feature>
<evidence type="ECO:0000313" key="7">
    <source>
        <dbReference type="Proteomes" id="UP001623349"/>
    </source>
</evidence>
<dbReference type="InterPro" id="IPR007110">
    <property type="entry name" value="Ig-like_dom"/>
</dbReference>
<reference evidence="6 7" key="1">
    <citation type="submission" date="2024-08" db="EMBL/GenBank/DDBJ databases">
        <title>The draft genome of Apodemus speciosus.</title>
        <authorList>
            <person name="Nabeshima K."/>
            <person name="Suzuki S."/>
            <person name="Onuma M."/>
        </authorList>
    </citation>
    <scope>NUCLEOTIDE SEQUENCE [LARGE SCALE GENOMIC DNA]</scope>
    <source>
        <strain evidence="6">IB14-021</strain>
    </source>
</reference>
<keyword evidence="1" id="KW-0732">Signal</keyword>
<dbReference type="InterPro" id="IPR013783">
    <property type="entry name" value="Ig-like_fold"/>
</dbReference>
<evidence type="ECO:0000256" key="2">
    <source>
        <dbReference type="ARBA" id="ARBA00023157"/>
    </source>
</evidence>
<dbReference type="Proteomes" id="UP001623349">
    <property type="component" value="Unassembled WGS sequence"/>
</dbReference>
<dbReference type="PANTHER" id="PTHR11481">
    <property type="entry name" value="IMMUNOGLOBULIN FC RECEPTOR"/>
    <property type="match status" value="1"/>
</dbReference>
<feature type="region of interest" description="Disordered" evidence="4">
    <location>
        <begin position="728"/>
        <end position="756"/>
    </location>
</feature>
<keyword evidence="3" id="KW-0393">Immunoglobulin domain</keyword>
<evidence type="ECO:0000313" key="6">
    <source>
        <dbReference type="EMBL" id="GAB1285685.1"/>
    </source>
</evidence>
<organism evidence="6 7">
    <name type="scientific">Apodemus speciosus</name>
    <name type="common">Large Japanese field mouse</name>
    <dbReference type="NCBI Taxonomy" id="105296"/>
    <lineage>
        <taxon>Eukaryota</taxon>
        <taxon>Metazoa</taxon>
        <taxon>Chordata</taxon>
        <taxon>Craniata</taxon>
        <taxon>Vertebrata</taxon>
        <taxon>Euteleostomi</taxon>
        <taxon>Mammalia</taxon>
        <taxon>Eutheria</taxon>
        <taxon>Euarchontoglires</taxon>
        <taxon>Glires</taxon>
        <taxon>Rodentia</taxon>
        <taxon>Myomorpha</taxon>
        <taxon>Muroidea</taxon>
        <taxon>Muridae</taxon>
        <taxon>Murinae</taxon>
        <taxon>Apodemus</taxon>
    </lineage>
</organism>
<name>A0ABQ0EF32_APOSI</name>
<dbReference type="CDD" id="cd05753">
    <property type="entry name" value="Ig2_FcgammaR_like"/>
    <property type="match status" value="1"/>
</dbReference>
<feature type="region of interest" description="Disordered" evidence="4">
    <location>
        <begin position="220"/>
        <end position="253"/>
    </location>
</feature>
<evidence type="ECO:0000256" key="4">
    <source>
        <dbReference type="SAM" id="MobiDB-lite"/>
    </source>
</evidence>
<dbReference type="InterPro" id="IPR050488">
    <property type="entry name" value="Ig_Fc_receptor"/>
</dbReference>
<keyword evidence="7" id="KW-1185">Reference proteome</keyword>
<dbReference type="SMART" id="SM00409">
    <property type="entry name" value="IG"/>
    <property type="match status" value="4"/>
</dbReference>
<dbReference type="EMBL" id="BAAFST010000001">
    <property type="protein sequence ID" value="GAB1285685.1"/>
    <property type="molecule type" value="Genomic_DNA"/>
</dbReference>
<feature type="compositionally biased region" description="Acidic residues" evidence="4">
    <location>
        <begin position="32"/>
        <end position="42"/>
    </location>
</feature>
<dbReference type="InterPro" id="IPR003599">
    <property type="entry name" value="Ig_sub"/>
</dbReference>
<sequence>MSGCHAAAASPETLQCEALVSPEHGSCHAAAAEEDDGDEDDRDVTRSREAGVQFKGYTFSKPFHLIVSYEGSALGPPGPKREFSVPAVQKADSGHYHCSGIFRSPGPGGRETAPPVAITIHELFEAPVLKALPSSEPQEGGSVTLSCQTKLSPQRSASRLLFSFYKDGRPLSVRGISSELQIPRASEEHSGSYWCEAATEERQVAKQSLLLAIRVRALQKPTASETPPTEAPRPLPSPPAPSAEQPGFSSSDPHLHHQIHLLLKQMQDDPYLELGANHRDPRNCMPAKPAPCRQHQDSANSLKVPRKAAVLVLNSRRCRRGRARGDILSEPAGRFAMWTLAALLLLAALEKPVLSLHPPWTTIFKGERVTLRCDGYHPLLLELRPISTLWYLGHVLLPSHKKSIEVQAPGVYRCQTRGAPVSDPIHLSVSNDWLILQVPYAAVFEGEPLVIRCRGWYDKVVYKLHYYHDGQAVRYFHSSTNYTVLQARASDSGHYQCSGTMRIPVESAPMFSSKVAVTVQELFQTPVLRTLSPQEARGRVVLRCETRLHPQKRDTPLQFAFYKYSRPVRRFDWGAEYTVPESEVEELESYWCEAATTTRSVRKRSPWLQLPGRGSVLNLDSTTAPAPRAAALAPGDKPLSFRKTPVSRSVPSVTSVPNSTFAGLQFPAGHVATAGPHACAPLPTSADQSREALQPKVDLLLREMQLLKGLLGRVVLGLKDPEALRELTETPETPNSHVTVNPETPETTVVEGRVDS</sequence>
<feature type="domain" description="Ig-like" evidence="5">
    <location>
        <begin position="352"/>
        <end position="430"/>
    </location>
</feature>
<gene>
    <name evidence="6" type="ORF">APTSU1_000091500</name>
</gene>
<dbReference type="Pfam" id="PF13927">
    <property type="entry name" value="Ig_3"/>
    <property type="match status" value="1"/>
</dbReference>
<dbReference type="PANTHER" id="PTHR11481:SF94">
    <property type="entry name" value="FC RECEPTOR-LIKE B"/>
    <property type="match status" value="1"/>
</dbReference>
<feature type="compositionally biased region" description="Pro residues" evidence="4">
    <location>
        <begin position="229"/>
        <end position="241"/>
    </location>
</feature>
<feature type="region of interest" description="Disordered" evidence="4">
    <location>
        <begin position="27"/>
        <end position="49"/>
    </location>
</feature>
<evidence type="ECO:0000256" key="3">
    <source>
        <dbReference type="ARBA" id="ARBA00023319"/>
    </source>
</evidence>
<dbReference type="SMART" id="SM00408">
    <property type="entry name" value="IGc2"/>
    <property type="match status" value="2"/>
</dbReference>
<protein>
    <submittedName>
        <fullName evidence="6">Fc receptor-like B</fullName>
    </submittedName>
</protein>
<dbReference type="InterPro" id="IPR003598">
    <property type="entry name" value="Ig_sub2"/>
</dbReference>
<evidence type="ECO:0000259" key="5">
    <source>
        <dbReference type="PROSITE" id="PS50835"/>
    </source>
</evidence>